<feature type="binding site" evidence="11">
    <location>
        <position position="149"/>
    </location>
    <ligand>
        <name>Ca(2+)</name>
        <dbReference type="ChEBI" id="CHEBI:29108"/>
        <label>3</label>
    </ligand>
</feature>
<dbReference type="SUPFAM" id="SSF55486">
    <property type="entry name" value="Metalloproteases ('zincins'), catalytic domain"/>
    <property type="match status" value="1"/>
</dbReference>
<feature type="binding site" evidence="11">
    <location>
        <position position="157"/>
    </location>
    <ligand>
        <name>Zn(2+)</name>
        <dbReference type="ChEBI" id="CHEBI:29105"/>
        <label>1</label>
    </ligand>
</feature>
<sequence length="1197" mass="132357">MICKALCVTGTVLLCVSLGLSAPMADQYSRSVDWLTRYGYLLPPDPRTGLLQTKEGIHRALRQMQRFAGLNETGELDAATVFLMSTPRCSLPDIVGTGDLRRRRRKRYALSGLQWDKADLTWSGRREEGGRGHQVSFARSFHNDGYPFDGKGGTLAHAFFPGRSDLAGDVHFDDEEAWTHPGSPRFRGSTDLFTVAVHEFGHALGLSHSSSDASIMRPYYQGPVGDISSFRLPEDDRLGIQTLYGNRGGLMTPPPDSPATPSLPRPPTPPSPRPTKHLDPSHLDRCEGGYDAVANIRGEVFFFKGPYFWRVQRSGSLVSLSPALICNFWKGLPGETRRIDAVYERKGDSRIVFFIGDQYWVFKDTSALHGYPRPLSDWGLLSGDGRPSERVGAAFVWAHNGKTYLFSGGEFWRFDEGGRGARTLNTGYPRPTSLWGGVPTDPDDIMSWTDGDTYFFKNNSYWVIFLFVVSLCFRTTESEMYNGIGLTTPRGSGTNGYVQRNLSSVRAKRTRDERGDERDEKDRERLENQLNRQPNAGILEHQRKRQLEVKCAELQDMMEEQGYSAEEIAEKVNSFRLMLQEKQEPPAPISDRPTVTETHALAAANQQKNDRLREAFGIATDYVDGSSFHPERKEREKEKREQERLERERQQQEQQKYVLVEDSEDSTSPSPRKQSRKKKRKKNKKRESSESPSPSPPREKKKSGKKKKKSSSEDRPKEKGKRKRSENESPTPRKQQRRRSVSSGSGQSQSPAPLREMRQNQPVRRVDEGRRGRSPGRRGRDSEGKSPGRSGVRERSPRQVSSPERGRRRGPSREPRAHGRGRQSGQPPESRPKPPEARDGGGTERYSPTERESASPAGSPGPGGKERYSPTEAERDGEQEEEEEKRKAVSPPALQERAGSTRTSSQNSTKRGRGSEADASPEKERETSPPPSRERARSSPSPRTGRGGGTAAPSPGTERQGGPGPPRLVSLLLLPPAAPRPFSTRTRPAPPPPPSPPAPGSLAEGLATPALRPDTPCAPTGTGTATSAEIGGTIRPIRTQVSGQGTERRPIGGLQIPCCEGSGARGIAESEADRPAGVQRLRAQPRPARARAPGREEPALKSRPPDGSSGSDSEEEKEKKAAAAGQSSSSSSSSESEKDDGKKSPPRRPRVPADSLRDSRSLSYSPPLRRRRPAPSPPAHRSSRKSQSRSPTRKRRK</sequence>
<feature type="compositionally biased region" description="Low complexity" evidence="14">
    <location>
        <begin position="967"/>
        <end position="987"/>
    </location>
</feature>
<dbReference type="Gene3D" id="3.40.390.10">
    <property type="entry name" value="Collagenase (Catalytic Domain)"/>
    <property type="match status" value="2"/>
</dbReference>
<dbReference type="PANTHER" id="PTHR10201">
    <property type="entry name" value="MATRIX METALLOPROTEINASE"/>
    <property type="match status" value="1"/>
</dbReference>
<evidence type="ECO:0000256" key="8">
    <source>
        <dbReference type="ARBA" id="ARBA00023049"/>
    </source>
</evidence>
<feature type="compositionally biased region" description="Pro residues" evidence="14">
    <location>
        <begin position="252"/>
        <end position="273"/>
    </location>
</feature>
<feature type="compositionally biased region" description="Polar residues" evidence="14">
    <location>
        <begin position="898"/>
        <end position="909"/>
    </location>
</feature>
<feature type="chain" id="PRO_5039577870" description="Peptidase metallopeptidase domain-containing protein" evidence="15">
    <location>
        <begin position="22"/>
        <end position="1197"/>
    </location>
</feature>
<feature type="binding site" evidence="11">
    <location>
        <position position="144"/>
    </location>
    <ligand>
        <name>Zn(2+)</name>
        <dbReference type="ChEBI" id="CHEBI:29105"/>
        <label>1</label>
    </ligand>
</feature>
<feature type="compositionally biased region" description="Low complexity" evidence="14">
    <location>
        <begin position="1122"/>
        <end position="1134"/>
    </location>
</feature>
<dbReference type="SUPFAM" id="SSF50923">
    <property type="entry name" value="Hemopexin-like domain"/>
    <property type="match status" value="1"/>
</dbReference>
<feature type="compositionally biased region" description="Low complexity" evidence="14">
    <location>
        <begin position="741"/>
        <end position="750"/>
    </location>
</feature>
<evidence type="ECO:0000256" key="9">
    <source>
        <dbReference type="ARBA" id="ARBA00023145"/>
    </source>
</evidence>
<feature type="binding site" evidence="11">
    <location>
        <position position="443"/>
    </location>
    <ligand>
        <name>Ca(2+)</name>
        <dbReference type="ChEBI" id="CHEBI:29108"/>
        <label>4</label>
    </ligand>
</feature>
<keyword evidence="7 11" id="KW-0106">Calcium</keyword>
<feature type="repeat" description="Hemopexin" evidence="13">
    <location>
        <begin position="388"/>
        <end position="439"/>
    </location>
</feature>
<dbReference type="GO" id="GO:0030574">
    <property type="term" value="P:collagen catabolic process"/>
    <property type="evidence" value="ECO:0007669"/>
    <property type="project" value="TreeGrafter"/>
</dbReference>
<feature type="signal peptide" evidence="15">
    <location>
        <begin position="1"/>
        <end position="21"/>
    </location>
</feature>
<feature type="compositionally biased region" description="Basic and acidic residues" evidence="14">
    <location>
        <begin position="913"/>
        <end position="937"/>
    </location>
</feature>
<keyword evidence="6 11" id="KW-0862">Zinc</keyword>
<feature type="binding site" evidence="11">
    <location>
        <position position="169"/>
    </location>
    <ligand>
        <name>Ca(2+)</name>
        <dbReference type="ChEBI" id="CHEBI:29108"/>
        <label>2</label>
    </ligand>
</feature>
<gene>
    <name evidence="18" type="ORF">ANANG_G00286680</name>
</gene>
<feature type="binding site" evidence="11">
    <location>
        <position position="142"/>
    </location>
    <ligand>
        <name>Zn(2+)</name>
        <dbReference type="ChEBI" id="CHEBI:29105"/>
        <label>1</label>
    </ligand>
</feature>
<feature type="binding site" evidence="11">
    <location>
        <position position="176"/>
    </location>
    <ligand>
        <name>Ca(2+)</name>
        <dbReference type="ChEBI" id="CHEBI:29108"/>
        <label>1</label>
    </ligand>
</feature>
<feature type="compositionally biased region" description="Basic and acidic residues" evidence="14">
    <location>
        <begin position="778"/>
        <end position="797"/>
    </location>
</feature>
<dbReference type="PROSITE" id="PS51642">
    <property type="entry name" value="HEMOPEXIN_2"/>
    <property type="match status" value="3"/>
</dbReference>
<evidence type="ECO:0000256" key="13">
    <source>
        <dbReference type="PROSITE-ProRule" id="PRU01011"/>
    </source>
</evidence>
<dbReference type="Gene3D" id="6.10.140.420">
    <property type="match status" value="1"/>
</dbReference>
<dbReference type="Pfam" id="PF00045">
    <property type="entry name" value="Hemopexin"/>
    <property type="match status" value="3"/>
</dbReference>
<dbReference type="InterPro" id="IPR000585">
    <property type="entry name" value="Hemopexin-like_dom"/>
</dbReference>
<keyword evidence="19" id="KW-1185">Reference proteome</keyword>
<dbReference type="GO" id="GO:0031012">
    <property type="term" value="C:extracellular matrix"/>
    <property type="evidence" value="ECO:0007669"/>
    <property type="project" value="InterPro"/>
</dbReference>
<dbReference type="SUPFAM" id="SSF47090">
    <property type="entry name" value="PGBD-like"/>
    <property type="match status" value="1"/>
</dbReference>
<feature type="domain" description="CWF21" evidence="17">
    <location>
        <begin position="539"/>
        <end position="584"/>
    </location>
</feature>
<keyword evidence="9" id="KW-0865">Zymogen</keyword>
<protein>
    <recommendedName>
        <fullName evidence="20">Peptidase metallopeptidase domain-containing protein</fullName>
    </recommendedName>
</protein>
<feature type="binding site" evidence="11">
    <location>
        <position position="174"/>
    </location>
    <ligand>
        <name>Ca(2+)</name>
        <dbReference type="ChEBI" id="CHEBI:29108"/>
        <label>1</label>
    </ligand>
</feature>
<evidence type="ECO:0000256" key="11">
    <source>
        <dbReference type="PIRSR" id="PIRSR621190-2"/>
    </source>
</evidence>
<keyword evidence="5" id="KW-0378">Hydrolase</keyword>
<evidence type="ECO:0000256" key="15">
    <source>
        <dbReference type="SAM" id="SignalP"/>
    </source>
</evidence>
<feature type="binding site" evidence="11">
    <location>
        <position position="176"/>
    </location>
    <ligand>
        <name>Ca(2+)</name>
        <dbReference type="ChEBI" id="CHEBI:29108"/>
        <label>3</label>
    </ligand>
</feature>
<dbReference type="CDD" id="cd00094">
    <property type="entry name" value="HX"/>
    <property type="match status" value="1"/>
</dbReference>
<feature type="region of interest" description="Disordered" evidence="14">
    <location>
        <begin position="243"/>
        <end position="282"/>
    </location>
</feature>
<evidence type="ECO:0000256" key="1">
    <source>
        <dbReference type="ARBA" id="ARBA00010370"/>
    </source>
</evidence>
<feature type="region of interest" description="Disordered" evidence="14">
    <location>
        <begin position="485"/>
        <end position="541"/>
    </location>
</feature>
<evidence type="ECO:0000256" key="6">
    <source>
        <dbReference type="ARBA" id="ARBA00022833"/>
    </source>
</evidence>
<comment type="caution">
    <text evidence="18">The sequence shown here is derived from an EMBL/GenBank/DDBJ whole genome shotgun (WGS) entry which is preliminary data.</text>
</comment>
<feature type="binding site" evidence="11">
    <location>
        <position position="216"/>
    </location>
    <ligand>
        <name>Zn(2+)</name>
        <dbReference type="ChEBI" id="CHEBI:29105"/>
        <label>2</label>
        <note>catalytic</note>
    </ligand>
</feature>
<feature type="binding site" evidence="11">
    <location>
        <position position="340"/>
    </location>
    <ligand>
        <name>Ca(2+)</name>
        <dbReference type="ChEBI" id="CHEBI:29108"/>
        <label>4</label>
    </ligand>
</feature>
<evidence type="ECO:0000313" key="19">
    <source>
        <dbReference type="Proteomes" id="UP001044222"/>
    </source>
</evidence>
<dbReference type="SMART" id="SM00235">
    <property type="entry name" value="ZnMc"/>
    <property type="match status" value="1"/>
</dbReference>
<evidence type="ECO:0000256" key="7">
    <source>
        <dbReference type="ARBA" id="ARBA00022837"/>
    </source>
</evidence>
<dbReference type="EMBL" id="JAFIRN010000017">
    <property type="protein sequence ID" value="KAG5832020.1"/>
    <property type="molecule type" value="Genomic_DNA"/>
</dbReference>
<dbReference type="Pfam" id="PF08312">
    <property type="entry name" value="cwf21"/>
    <property type="match status" value="1"/>
</dbReference>
<keyword evidence="3 11" id="KW-0479">Metal-binding</keyword>
<keyword evidence="4" id="KW-0677">Repeat</keyword>
<dbReference type="GO" id="GO:0005634">
    <property type="term" value="C:nucleus"/>
    <property type="evidence" value="ECO:0007669"/>
    <property type="project" value="UniProtKB-ARBA"/>
</dbReference>
<feature type="compositionally biased region" description="Basic and acidic residues" evidence="14">
    <location>
        <begin position="510"/>
        <end position="527"/>
    </location>
</feature>
<evidence type="ECO:0000259" key="16">
    <source>
        <dbReference type="SMART" id="SM00235"/>
    </source>
</evidence>
<feature type="repeat" description="Hemopexin" evidence="13">
    <location>
        <begin position="287"/>
        <end position="332"/>
    </location>
</feature>
<feature type="binding site" evidence="11">
    <location>
        <position position="173"/>
    </location>
    <ligand>
        <name>Ca(2+)</name>
        <dbReference type="ChEBI" id="CHEBI:29108"/>
        <label>3</label>
    </ligand>
</feature>
<feature type="compositionally biased region" description="Low complexity" evidence="14">
    <location>
        <begin position="1079"/>
        <end position="1091"/>
    </location>
</feature>
<evidence type="ECO:0000256" key="14">
    <source>
        <dbReference type="SAM" id="MobiDB-lite"/>
    </source>
</evidence>
<dbReference type="PANTHER" id="PTHR10201:SF287">
    <property type="entry name" value="MATRIX METALLOPEPTIDASE 25B-RELATED"/>
    <property type="match status" value="1"/>
</dbReference>
<dbReference type="InterPro" id="IPR013170">
    <property type="entry name" value="mRNA_splic_Cwf21_dom"/>
</dbReference>
<dbReference type="GO" id="GO:0030198">
    <property type="term" value="P:extracellular matrix organization"/>
    <property type="evidence" value="ECO:0007669"/>
    <property type="project" value="TreeGrafter"/>
</dbReference>
<feature type="compositionally biased region" description="Basic residues" evidence="14">
    <location>
        <begin position="673"/>
        <end position="685"/>
    </location>
</feature>
<comment type="cofactor">
    <cofactor evidence="11">
        <name>Ca(2+)</name>
        <dbReference type="ChEBI" id="CHEBI:29108"/>
    </cofactor>
    <text evidence="11">Can bind about 5 Ca(2+) ions per subunit.</text>
</comment>
<evidence type="ECO:0000256" key="4">
    <source>
        <dbReference type="ARBA" id="ARBA00022737"/>
    </source>
</evidence>
<dbReference type="InterPro" id="IPR036365">
    <property type="entry name" value="PGBD-like_sf"/>
</dbReference>
<dbReference type="InterPro" id="IPR001818">
    <property type="entry name" value="Pept_M10_metallopeptidase"/>
</dbReference>
<dbReference type="FunFam" id="2.110.10.10:FF:000018">
    <property type="entry name" value="Matrix metallopeptidase 25b"/>
    <property type="match status" value="1"/>
</dbReference>
<dbReference type="Proteomes" id="UP001044222">
    <property type="component" value="Chromosome 17"/>
</dbReference>
<feature type="binding site" evidence="11">
    <location>
        <position position="291"/>
    </location>
    <ligand>
        <name>Ca(2+)</name>
        <dbReference type="ChEBI" id="CHEBI:29108"/>
        <label>4</label>
    </ligand>
</feature>
<dbReference type="Gene3D" id="2.110.10.10">
    <property type="entry name" value="Hemopexin-like domain"/>
    <property type="match status" value="1"/>
</dbReference>
<keyword evidence="2" id="KW-0645">Protease</keyword>
<evidence type="ECO:0008006" key="20">
    <source>
        <dbReference type="Google" id="ProtNLM"/>
    </source>
</evidence>
<feature type="compositionally biased region" description="Basic and acidic residues" evidence="14">
    <location>
        <begin position="629"/>
        <end position="651"/>
    </location>
</feature>
<dbReference type="InterPro" id="IPR024079">
    <property type="entry name" value="MetalloPept_cat_dom_sf"/>
</dbReference>
<feature type="modified residue" description="Phosphotyrosine; by PKDCC" evidence="12">
    <location>
        <position position="371"/>
    </location>
</feature>
<feature type="binding site" evidence="11">
    <location>
        <position position="394"/>
    </location>
    <ligand>
        <name>Ca(2+)</name>
        <dbReference type="ChEBI" id="CHEBI:29108"/>
        <label>5</label>
    </ligand>
</feature>
<feature type="binding site" evidence="11">
    <location>
        <position position="198"/>
    </location>
    <ligand>
        <name>Zn(2+)</name>
        <dbReference type="ChEBI" id="CHEBI:29105"/>
        <label>2</label>
        <note>catalytic</note>
    </ligand>
</feature>
<feature type="binding site" evidence="11">
    <location>
        <position position="150"/>
    </location>
    <ligand>
        <name>Ca(2+)</name>
        <dbReference type="ChEBI" id="CHEBI:29108"/>
        <label>3</label>
    </ligand>
</feature>
<dbReference type="InterPro" id="IPR002477">
    <property type="entry name" value="Peptidoglycan-bd-like"/>
</dbReference>
<feature type="compositionally biased region" description="Pro residues" evidence="14">
    <location>
        <begin position="988"/>
        <end position="999"/>
    </location>
</feature>
<dbReference type="PRINTS" id="PR00138">
    <property type="entry name" value="MATRIXIN"/>
</dbReference>
<feature type="compositionally biased region" description="Basic and acidic residues" evidence="14">
    <location>
        <begin position="830"/>
        <end position="853"/>
    </location>
</feature>
<dbReference type="AlphaFoldDB" id="A0A9D3RJ67"/>
<keyword evidence="15" id="KW-0732">Signal</keyword>
<feature type="compositionally biased region" description="Basic residues" evidence="14">
    <location>
        <begin position="1181"/>
        <end position="1197"/>
    </location>
</feature>
<dbReference type="Pfam" id="PF01471">
    <property type="entry name" value="PG_binding_1"/>
    <property type="match status" value="1"/>
</dbReference>
<dbReference type="CDD" id="cd21373">
    <property type="entry name" value="cwf21_SRRM2-like"/>
    <property type="match status" value="1"/>
</dbReference>
<evidence type="ECO:0000256" key="10">
    <source>
        <dbReference type="PIRSR" id="PIRSR621190-1"/>
    </source>
</evidence>
<evidence type="ECO:0000256" key="5">
    <source>
        <dbReference type="ARBA" id="ARBA00022801"/>
    </source>
</evidence>
<feature type="active site" evidence="10">
    <location>
        <position position="199"/>
    </location>
</feature>
<dbReference type="GO" id="GO:0004222">
    <property type="term" value="F:metalloendopeptidase activity"/>
    <property type="evidence" value="ECO:0007669"/>
    <property type="project" value="InterPro"/>
</dbReference>
<feature type="binding site" evidence="11">
    <location>
        <position position="202"/>
    </location>
    <ligand>
        <name>Zn(2+)</name>
        <dbReference type="ChEBI" id="CHEBI:29105"/>
        <label>2</label>
        <note>catalytic</note>
    </ligand>
</feature>
<keyword evidence="8" id="KW-0482">Metalloprotease</keyword>
<dbReference type="InterPro" id="IPR018487">
    <property type="entry name" value="Hemopexin-like_repeat"/>
</dbReference>
<evidence type="ECO:0000256" key="12">
    <source>
        <dbReference type="PIRSR" id="PIRSR621190-4"/>
    </source>
</evidence>
<evidence type="ECO:0000256" key="3">
    <source>
        <dbReference type="ARBA" id="ARBA00022723"/>
    </source>
</evidence>
<dbReference type="SMART" id="SM00120">
    <property type="entry name" value="HX"/>
    <property type="match status" value="4"/>
</dbReference>
<name>A0A9D3RJ67_ANGAN</name>
<comment type="similarity">
    <text evidence="1">Belongs to the peptidase M10A family.</text>
</comment>
<feature type="compositionally biased region" description="Basic residues" evidence="14">
    <location>
        <begin position="699"/>
        <end position="709"/>
    </location>
</feature>
<dbReference type="InterPro" id="IPR033739">
    <property type="entry name" value="M10A_MMP"/>
</dbReference>
<evidence type="ECO:0000259" key="17">
    <source>
        <dbReference type="SMART" id="SM01115"/>
    </source>
</evidence>
<feature type="region of interest" description="Disordered" evidence="14">
    <location>
        <begin position="623"/>
        <end position="1197"/>
    </location>
</feature>
<dbReference type="Pfam" id="PF00413">
    <property type="entry name" value="Peptidase_M10"/>
    <property type="match status" value="1"/>
</dbReference>
<evidence type="ECO:0000256" key="2">
    <source>
        <dbReference type="ARBA" id="ARBA00022670"/>
    </source>
</evidence>
<dbReference type="CDD" id="cd04278">
    <property type="entry name" value="ZnMc_MMP"/>
    <property type="match status" value="1"/>
</dbReference>
<accession>A0A9D3RJ67</accession>
<reference evidence="18" key="1">
    <citation type="submission" date="2021-01" db="EMBL/GenBank/DDBJ databases">
        <title>A chromosome-scale assembly of European eel, Anguilla anguilla.</title>
        <authorList>
            <person name="Henkel C."/>
            <person name="Jong-Raadsen S.A."/>
            <person name="Dufour S."/>
            <person name="Weltzien F.-A."/>
            <person name="Palstra A.P."/>
            <person name="Pelster B."/>
            <person name="Spaink H.P."/>
            <person name="Van Den Thillart G.E."/>
            <person name="Jansen H."/>
            <person name="Zahm M."/>
            <person name="Klopp C."/>
            <person name="Cedric C."/>
            <person name="Louis A."/>
            <person name="Berthelot C."/>
            <person name="Parey E."/>
            <person name="Roest Crollius H."/>
            <person name="Montfort J."/>
            <person name="Robinson-Rechavi M."/>
            <person name="Bucao C."/>
            <person name="Bouchez O."/>
            <person name="Gislard M."/>
            <person name="Lluch J."/>
            <person name="Milhes M."/>
            <person name="Lampietro C."/>
            <person name="Lopez Roques C."/>
            <person name="Donnadieu C."/>
            <person name="Braasch I."/>
            <person name="Desvignes T."/>
            <person name="Postlethwait J."/>
            <person name="Bobe J."/>
            <person name="Guiguen Y."/>
            <person name="Dirks R."/>
        </authorList>
    </citation>
    <scope>NUCLEOTIDE SEQUENCE</scope>
    <source>
        <strain evidence="18">Tag_6206</strain>
        <tissue evidence="18">Liver</tissue>
    </source>
</reference>
<feature type="compositionally biased region" description="Polar residues" evidence="14">
    <location>
        <begin position="489"/>
        <end position="504"/>
    </location>
</feature>
<feature type="binding site" evidence="11">
    <location>
        <position position="208"/>
    </location>
    <ligand>
        <name>Zn(2+)</name>
        <dbReference type="ChEBI" id="CHEBI:29105"/>
        <label>2</label>
        <note>catalytic</note>
    </ligand>
</feature>
<dbReference type="GO" id="GO:0008270">
    <property type="term" value="F:zinc ion binding"/>
    <property type="evidence" value="ECO:0007669"/>
    <property type="project" value="InterPro"/>
</dbReference>
<feature type="domain" description="Peptidase metallopeptidase" evidence="16">
    <location>
        <begin position="24"/>
        <end position="246"/>
    </location>
</feature>
<dbReference type="SMART" id="SM01115">
    <property type="entry name" value="cwf21"/>
    <property type="match status" value="1"/>
</dbReference>
<feature type="binding site" evidence="11">
    <location>
        <position position="171"/>
    </location>
    <ligand>
        <name>Zn(2+)</name>
        <dbReference type="ChEBI" id="CHEBI:29105"/>
        <label>1</label>
    </ligand>
</feature>
<dbReference type="InterPro" id="IPR006026">
    <property type="entry name" value="Peptidase_Metallo"/>
</dbReference>
<feature type="binding site" description="in inhibited form" evidence="11">
    <location>
        <position position="89"/>
    </location>
    <ligand>
        <name>Zn(2+)</name>
        <dbReference type="ChEBI" id="CHEBI:29105"/>
        <label>2</label>
        <note>catalytic</note>
    </ligand>
</feature>
<evidence type="ECO:0000313" key="18">
    <source>
        <dbReference type="EMBL" id="KAG5832020.1"/>
    </source>
</evidence>
<feature type="repeat" description="Hemopexin" evidence="13">
    <location>
        <begin position="336"/>
        <end position="382"/>
    </location>
</feature>
<dbReference type="GO" id="GO:0006508">
    <property type="term" value="P:proteolysis"/>
    <property type="evidence" value="ECO:0007669"/>
    <property type="project" value="UniProtKB-KW"/>
</dbReference>
<feature type="compositionally biased region" description="Basic and acidic residues" evidence="14">
    <location>
        <begin position="1093"/>
        <end position="1104"/>
    </location>
</feature>
<dbReference type="InterPro" id="IPR021190">
    <property type="entry name" value="Pept_M10A"/>
</dbReference>
<proteinExistence type="inferred from homology"/>
<comment type="cofactor">
    <cofactor evidence="11">
        <name>Zn(2+)</name>
        <dbReference type="ChEBI" id="CHEBI:29105"/>
    </cofactor>
    <text evidence="11">Binds 2 Zn(2+) ions per subunit.</text>
</comment>
<dbReference type="InterPro" id="IPR036375">
    <property type="entry name" value="Hemopexin-like_dom_sf"/>
</dbReference>
<dbReference type="GO" id="GO:0005615">
    <property type="term" value="C:extracellular space"/>
    <property type="evidence" value="ECO:0007669"/>
    <property type="project" value="TreeGrafter"/>
</dbReference>
<organism evidence="18 19">
    <name type="scientific">Anguilla anguilla</name>
    <name type="common">European freshwater eel</name>
    <name type="synonym">Muraena anguilla</name>
    <dbReference type="NCBI Taxonomy" id="7936"/>
    <lineage>
        <taxon>Eukaryota</taxon>
        <taxon>Metazoa</taxon>
        <taxon>Chordata</taxon>
        <taxon>Craniata</taxon>
        <taxon>Vertebrata</taxon>
        <taxon>Euteleostomi</taxon>
        <taxon>Actinopterygii</taxon>
        <taxon>Neopterygii</taxon>
        <taxon>Teleostei</taxon>
        <taxon>Anguilliformes</taxon>
        <taxon>Anguillidae</taxon>
        <taxon>Anguilla</taxon>
    </lineage>
</organism>
<feature type="compositionally biased region" description="Low complexity" evidence="14">
    <location>
        <begin position="1015"/>
        <end position="1026"/>
    </location>
</feature>
<feature type="compositionally biased region" description="Basic and acidic residues" evidence="14">
    <location>
        <begin position="864"/>
        <end position="876"/>
    </location>
</feature>